<evidence type="ECO:0000313" key="3">
    <source>
        <dbReference type="Proteomes" id="UP000434639"/>
    </source>
</evidence>
<dbReference type="EMBL" id="WMIB01000006">
    <property type="protein sequence ID" value="MTH53473.1"/>
    <property type="molecule type" value="Genomic_DNA"/>
</dbReference>
<reference evidence="2 3" key="1">
    <citation type="journal article" date="2017" name="Int. J. Syst. Evol. Microbiol.">
        <title>Bacillus mangrovi sp. nov., isolated from a sediment sample from a mangrove forest.</title>
        <authorList>
            <person name="Gupta V."/>
            <person name="Singh P.K."/>
            <person name="Korpole S."/>
            <person name="Tanuku N.R.S."/>
            <person name="Pinnaka A.K."/>
        </authorList>
    </citation>
    <scope>NUCLEOTIDE SEQUENCE [LARGE SCALE GENOMIC DNA]</scope>
    <source>
        <strain evidence="2 3">KCTC 33872</strain>
    </source>
</reference>
<dbReference type="AlphaFoldDB" id="A0A7X2V4Y1"/>
<comment type="caution">
    <text evidence="2">The sequence shown here is derived from an EMBL/GenBank/DDBJ whole genome shotgun (WGS) entry which is preliminary data.</text>
</comment>
<dbReference type="Proteomes" id="UP000434639">
    <property type="component" value="Unassembled WGS sequence"/>
</dbReference>
<proteinExistence type="predicted"/>
<name>A0A7X2V4Y1_9BACI</name>
<accession>A0A7X2V4Y1</accession>
<feature type="transmembrane region" description="Helical" evidence="1">
    <location>
        <begin position="16"/>
        <end position="37"/>
    </location>
</feature>
<dbReference type="RefSeq" id="WP_155111997.1">
    <property type="nucleotide sequence ID" value="NZ_WMIB01000006.1"/>
</dbReference>
<feature type="transmembrane region" description="Helical" evidence="1">
    <location>
        <begin position="57"/>
        <end position="77"/>
    </location>
</feature>
<organism evidence="2 3">
    <name type="scientific">Metabacillus mangrovi</name>
    <dbReference type="NCBI Taxonomy" id="1491830"/>
    <lineage>
        <taxon>Bacteria</taxon>
        <taxon>Bacillati</taxon>
        <taxon>Bacillota</taxon>
        <taxon>Bacilli</taxon>
        <taxon>Bacillales</taxon>
        <taxon>Bacillaceae</taxon>
        <taxon>Metabacillus</taxon>
    </lineage>
</organism>
<keyword evidence="1" id="KW-0812">Transmembrane</keyword>
<keyword evidence="3" id="KW-1185">Reference proteome</keyword>
<dbReference type="OrthoDB" id="2941048at2"/>
<evidence type="ECO:0000256" key="1">
    <source>
        <dbReference type="SAM" id="Phobius"/>
    </source>
</evidence>
<keyword evidence="1" id="KW-1133">Transmembrane helix</keyword>
<keyword evidence="1" id="KW-0472">Membrane</keyword>
<sequence>MKRLKKLKNMVNELKTIFFALSAVFCLYIGIMALDYFQGYSSEMIFKTFTFELKTSTMNDFFSLLVFFLLIAAYLYLTSVKKNAEGKK</sequence>
<gene>
    <name evidence="2" type="ORF">GKZ89_08585</name>
</gene>
<evidence type="ECO:0000313" key="2">
    <source>
        <dbReference type="EMBL" id="MTH53473.1"/>
    </source>
</evidence>
<protein>
    <submittedName>
        <fullName evidence="2">Uncharacterized protein</fullName>
    </submittedName>
</protein>